<protein>
    <submittedName>
        <fullName evidence="3">1,2-diacylglycerol-3-alpha-glucose alpha-1,2-glucosyltransferase</fullName>
    </submittedName>
</protein>
<evidence type="ECO:0000313" key="4">
    <source>
        <dbReference type="Proteomes" id="UP000199701"/>
    </source>
</evidence>
<sequence>MKVLLYHGGIRIVNKSGIGVSYEHQKKALFVNHIPFTLKFKNEYDIAQFNTIFPDSAIAAYILKRKGKKIIYYGHSTMEDFKKSFRGSDFFAPLFKKWIKFCYGLGDVIITPTNYSKKLLESYGIEKPIYAISNGIDLDFYKRESGNGSRFREKYDIKDNEKVIISVGHYIERKGIIDFLKLAGEMPEYKFIWFGHTNLRMIPTKIKEAIHNKTTNVFFPGYVSNEELRDAYVGSDLFLFLTYEETEGIVLLEAMAMKIPIIIRDIPIYQQEFIHGKSLYKGTNIVEFENLAQNILCSNILNITNNAYELVKEKEISNVGNKLKDIYKNVLLM</sequence>
<dbReference type="Pfam" id="PF13439">
    <property type="entry name" value="Glyco_transf_4"/>
    <property type="match status" value="1"/>
</dbReference>
<name>A0A1I0Q7U7_9FIRM</name>
<dbReference type="Gene3D" id="3.40.50.2000">
    <property type="entry name" value="Glycogen Phosphorylase B"/>
    <property type="match status" value="2"/>
</dbReference>
<reference evidence="3 4" key="1">
    <citation type="submission" date="2016-10" db="EMBL/GenBank/DDBJ databases">
        <authorList>
            <person name="de Groot N.N."/>
        </authorList>
    </citation>
    <scope>NUCLEOTIDE SEQUENCE [LARGE SCALE GENOMIC DNA]</scope>
    <source>
        <strain evidence="3 4">DSM 9179</strain>
    </source>
</reference>
<evidence type="ECO:0000313" key="3">
    <source>
        <dbReference type="EMBL" id="SEW22963.1"/>
    </source>
</evidence>
<dbReference type="STRING" id="99656.SAMN05421659_10767"/>
<dbReference type="InterPro" id="IPR050194">
    <property type="entry name" value="Glycosyltransferase_grp1"/>
</dbReference>
<dbReference type="Proteomes" id="UP000199701">
    <property type="component" value="Unassembled WGS sequence"/>
</dbReference>
<dbReference type="AlphaFoldDB" id="A0A1I0Q7U7"/>
<dbReference type="PANTHER" id="PTHR45947:SF3">
    <property type="entry name" value="SULFOQUINOVOSYL TRANSFERASE SQD2"/>
    <property type="match status" value="1"/>
</dbReference>
<dbReference type="OrthoDB" id="9802525at2"/>
<keyword evidence="3" id="KW-0808">Transferase</keyword>
<feature type="domain" description="Glycosyl transferase family 1" evidence="1">
    <location>
        <begin position="151"/>
        <end position="293"/>
    </location>
</feature>
<dbReference type="SUPFAM" id="SSF53756">
    <property type="entry name" value="UDP-Glycosyltransferase/glycogen phosphorylase"/>
    <property type="match status" value="1"/>
</dbReference>
<evidence type="ECO:0000259" key="1">
    <source>
        <dbReference type="Pfam" id="PF00534"/>
    </source>
</evidence>
<accession>A0A1I0Q7U7</accession>
<dbReference type="InterPro" id="IPR028098">
    <property type="entry name" value="Glyco_trans_4-like_N"/>
</dbReference>
<dbReference type="GO" id="GO:0016757">
    <property type="term" value="F:glycosyltransferase activity"/>
    <property type="evidence" value="ECO:0007669"/>
    <property type="project" value="InterPro"/>
</dbReference>
<proteinExistence type="predicted"/>
<dbReference type="PANTHER" id="PTHR45947">
    <property type="entry name" value="SULFOQUINOVOSYL TRANSFERASE SQD2"/>
    <property type="match status" value="1"/>
</dbReference>
<dbReference type="Pfam" id="PF00534">
    <property type="entry name" value="Glycos_transf_1"/>
    <property type="match status" value="1"/>
</dbReference>
<dbReference type="RefSeq" id="WP_092453620.1">
    <property type="nucleotide sequence ID" value="NZ_FOJI01000007.1"/>
</dbReference>
<keyword evidence="4" id="KW-1185">Reference proteome</keyword>
<dbReference type="InterPro" id="IPR001296">
    <property type="entry name" value="Glyco_trans_1"/>
</dbReference>
<gene>
    <name evidence="3" type="ORF">SAMN05421659_10767</name>
</gene>
<dbReference type="EMBL" id="FOJI01000007">
    <property type="protein sequence ID" value="SEW22963.1"/>
    <property type="molecule type" value="Genomic_DNA"/>
</dbReference>
<feature type="domain" description="Glycosyltransferase subfamily 4-like N-terminal" evidence="2">
    <location>
        <begin position="41"/>
        <end position="139"/>
    </location>
</feature>
<evidence type="ECO:0000259" key="2">
    <source>
        <dbReference type="Pfam" id="PF13439"/>
    </source>
</evidence>
<organism evidence="3 4">
    <name type="scientific">[Clostridium] fimetarium</name>
    <dbReference type="NCBI Taxonomy" id="99656"/>
    <lineage>
        <taxon>Bacteria</taxon>
        <taxon>Bacillati</taxon>
        <taxon>Bacillota</taxon>
        <taxon>Clostridia</taxon>
        <taxon>Lachnospirales</taxon>
        <taxon>Lachnospiraceae</taxon>
    </lineage>
</organism>